<reference evidence="2" key="1">
    <citation type="submission" date="2020-10" db="EMBL/GenBank/DDBJ databases">
        <authorList>
            <person name="Gilroy R."/>
        </authorList>
    </citation>
    <scope>NUCLEOTIDE SEQUENCE</scope>
    <source>
        <strain evidence="2">D3-1215</strain>
    </source>
</reference>
<dbReference type="AlphaFoldDB" id="A0A9D9HEB1"/>
<name>A0A9D9HEB1_9BACT</name>
<dbReference type="CDD" id="cd02028">
    <property type="entry name" value="UMPK_like"/>
    <property type="match status" value="1"/>
</dbReference>
<evidence type="ECO:0000313" key="3">
    <source>
        <dbReference type="Proteomes" id="UP000823637"/>
    </source>
</evidence>
<evidence type="ECO:0000313" key="2">
    <source>
        <dbReference type="EMBL" id="MBO8446672.1"/>
    </source>
</evidence>
<protein>
    <submittedName>
        <fullName evidence="2">Nucleoside kinase</fullName>
    </submittedName>
</protein>
<dbReference type="Gene3D" id="3.40.50.300">
    <property type="entry name" value="P-loop containing nucleotide triphosphate hydrolases"/>
    <property type="match status" value="1"/>
</dbReference>
<sequence>MDRIEIICKNNGKRIKVPIGSNLEEIMILAGVQTKYKVMGALVNNKIMSLSTPVYRNKSVEFIDLGSTSGMRIYVRSLIFVLYKAVNDVVPGARLRVEHPISTGYYIEISIDGKMIGNDTLGAIKNRMREIVAADMPFEMFYRPTVEIEKMFRESGAENTANLLRYVKDYYSIYYTLDGLPDFYQSLLTPSTGCLDIFDLVPYFDGFFLCLPSPGKPDELAAPCFLKQTFETFKEYWSWCRIMGITDIADINKVKKEELNRLIKIAEALHEKKIVQIADRIIKDKRIKIILVAGPSSSGKTTFSKRISIQLAASGVFPLTLSLDNYFINRDKTPVDENGEHDFESLYSLDLTLFYEQMEKLARGEEVETPIYNFETGRREPRGVKMKLREGQVIVIEGIHALNPELTKTIPDEAKFKVFVSPLTALSINDHNWIPTEDIRILRRIIRDHKYRSYSGEDTILRWGSVRRGEDKWILPFSENADAMFNSSLLFELQAIRRQAEPILMEVRQDSDAYPEARRLLKLLRLFAPISFYDIPSTSLLREFLGGSGFRY</sequence>
<dbReference type="InterPro" id="IPR006083">
    <property type="entry name" value="PRK/URK"/>
</dbReference>
<dbReference type="Proteomes" id="UP000823637">
    <property type="component" value="Unassembled WGS sequence"/>
</dbReference>
<gene>
    <name evidence="2" type="ORF">IAC32_02870</name>
</gene>
<dbReference type="PANTHER" id="PTHR10285">
    <property type="entry name" value="URIDINE KINASE"/>
    <property type="match status" value="1"/>
</dbReference>
<reference evidence="2" key="2">
    <citation type="journal article" date="2021" name="PeerJ">
        <title>Extensive microbial diversity within the chicken gut microbiome revealed by metagenomics and culture.</title>
        <authorList>
            <person name="Gilroy R."/>
            <person name="Ravi A."/>
            <person name="Getino M."/>
            <person name="Pursley I."/>
            <person name="Horton D.L."/>
            <person name="Alikhan N.F."/>
            <person name="Baker D."/>
            <person name="Gharbi K."/>
            <person name="Hall N."/>
            <person name="Watson M."/>
            <person name="Adriaenssens E.M."/>
            <person name="Foster-Nyarko E."/>
            <person name="Jarju S."/>
            <person name="Secka A."/>
            <person name="Antonio M."/>
            <person name="Oren A."/>
            <person name="Chaudhuri R.R."/>
            <person name="La Ragione R."/>
            <person name="Hildebrand F."/>
            <person name="Pallen M.J."/>
        </authorList>
    </citation>
    <scope>NUCLEOTIDE SEQUENCE</scope>
    <source>
        <strain evidence="2">D3-1215</strain>
    </source>
</reference>
<dbReference type="SUPFAM" id="SSF52540">
    <property type="entry name" value="P-loop containing nucleoside triphosphate hydrolases"/>
    <property type="match status" value="1"/>
</dbReference>
<accession>A0A9D9HEB1</accession>
<feature type="domain" description="AAA+ ATPase" evidence="1">
    <location>
        <begin position="286"/>
        <end position="456"/>
    </location>
</feature>
<comment type="caution">
    <text evidence="2">The sequence shown here is derived from an EMBL/GenBank/DDBJ whole genome shotgun (WGS) entry which is preliminary data.</text>
</comment>
<dbReference type="GO" id="GO:0016301">
    <property type="term" value="F:kinase activity"/>
    <property type="evidence" value="ECO:0007669"/>
    <property type="project" value="UniProtKB-KW"/>
</dbReference>
<proteinExistence type="predicted"/>
<dbReference type="Gene3D" id="3.30.980.10">
    <property type="entry name" value="Threonyl-trna Synthetase, Chain A, domain 2"/>
    <property type="match status" value="1"/>
</dbReference>
<dbReference type="Pfam" id="PF00485">
    <property type="entry name" value="PRK"/>
    <property type="match status" value="1"/>
</dbReference>
<dbReference type="SMART" id="SM00382">
    <property type="entry name" value="AAA"/>
    <property type="match status" value="1"/>
</dbReference>
<dbReference type="GO" id="GO:0005524">
    <property type="term" value="F:ATP binding"/>
    <property type="evidence" value="ECO:0007669"/>
    <property type="project" value="InterPro"/>
</dbReference>
<keyword evidence="2" id="KW-0808">Transferase</keyword>
<dbReference type="InterPro" id="IPR018163">
    <property type="entry name" value="Thr/Ala-tRNA-synth_IIc_edit"/>
</dbReference>
<dbReference type="InterPro" id="IPR003593">
    <property type="entry name" value="AAA+_ATPase"/>
</dbReference>
<dbReference type="SUPFAM" id="SSF55186">
    <property type="entry name" value="ThrRS/AlaRS common domain"/>
    <property type="match status" value="1"/>
</dbReference>
<organism evidence="2 3">
    <name type="scientific">Candidatus Enterocola intestinipullorum</name>
    <dbReference type="NCBI Taxonomy" id="2840783"/>
    <lineage>
        <taxon>Bacteria</taxon>
        <taxon>Pseudomonadati</taxon>
        <taxon>Bacteroidota</taxon>
        <taxon>Bacteroidia</taxon>
        <taxon>Bacteroidales</taxon>
        <taxon>Candidatus Enterocola</taxon>
    </lineage>
</organism>
<evidence type="ECO:0000259" key="1">
    <source>
        <dbReference type="SMART" id="SM00382"/>
    </source>
</evidence>
<dbReference type="EMBL" id="JADIMR010000038">
    <property type="protein sequence ID" value="MBO8446672.1"/>
    <property type="molecule type" value="Genomic_DNA"/>
</dbReference>
<keyword evidence="2" id="KW-0418">Kinase</keyword>
<dbReference type="InterPro" id="IPR027417">
    <property type="entry name" value="P-loop_NTPase"/>
</dbReference>